<accession>A0A2A9D1H2</accession>
<dbReference type="InterPro" id="IPR004805">
    <property type="entry name" value="DnaE2/DnaE/PolC"/>
</dbReference>
<keyword evidence="4 9" id="KW-0235">DNA replication</keyword>
<evidence type="ECO:0000256" key="6">
    <source>
        <dbReference type="ARBA" id="ARBA00022932"/>
    </source>
</evidence>
<dbReference type="Proteomes" id="UP000224915">
    <property type="component" value="Unassembled WGS sequence"/>
</dbReference>
<dbReference type="HAMAP" id="MF_01902">
    <property type="entry name" value="DNApol_error_prone"/>
    <property type="match status" value="1"/>
</dbReference>
<keyword evidence="6 9" id="KW-0239">DNA-directed DNA polymerase</keyword>
<dbReference type="EMBL" id="PDJD01000001">
    <property type="protein sequence ID" value="PFG19792.1"/>
    <property type="molecule type" value="Genomic_DNA"/>
</dbReference>
<dbReference type="GO" id="GO:0006281">
    <property type="term" value="P:DNA repair"/>
    <property type="evidence" value="ECO:0007669"/>
    <property type="project" value="UniProtKB-UniRule"/>
</dbReference>
<dbReference type="InterPro" id="IPR016195">
    <property type="entry name" value="Pol/histidinol_Pase-like"/>
</dbReference>
<dbReference type="PANTHER" id="PTHR32294">
    <property type="entry name" value="DNA POLYMERASE III SUBUNIT ALPHA"/>
    <property type="match status" value="1"/>
</dbReference>
<comment type="caution">
    <text evidence="12">The sequence shown here is derived from an EMBL/GenBank/DDBJ whole genome shotgun (WGS) entry which is preliminary data.</text>
</comment>
<comment type="catalytic activity">
    <reaction evidence="8 9">
        <text>DNA(n) + a 2'-deoxyribonucleoside 5'-triphosphate = DNA(n+1) + diphosphate</text>
        <dbReference type="Rhea" id="RHEA:22508"/>
        <dbReference type="Rhea" id="RHEA-COMP:17339"/>
        <dbReference type="Rhea" id="RHEA-COMP:17340"/>
        <dbReference type="ChEBI" id="CHEBI:33019"/>
        <dbReference type="ChEBI" id="CHEBI:61560"/>
        <dbReference type="ChEBI" id="CHEBI:173112"/>
        <dbReference type="EC" id="2.7.7.7"/>
    </reaction>
</comment>
<dbReference type="InterPro" id="IPR004013">
    <property type="entry name" value="PHP_dom"/>
</dbReference>
<name>A0A2A9D1H2_9MICO</name>
<dbReference type="Pfam" id="PF02811">
    <property type="entry name" value="PHP"/>
    <property type="match status" value="1"/>
</dbReference>
<dbReference type="Pfam" id="PF07733">
    <property type="entry name" value="DNA_pol3_alpha"/>
    <property type="match status" value="1"/>
</dbReference>
<dbReference type="InterPro" id="IPR040982">
    <property type="entry name" value="DNA_pol3_finger"/>
</dbReference>
<dbReference type="Gene3D" id="1.10.150.870">
    <property type="match status" value="1"/>
</dbReference>
<proteinExistence type="inferred from homology"/>
<dbReference type="GO" id="GO:0008408">
    <property type="term" value="F:3'-5' exonuclease activity"/>
    <property type="evidence" value="ECO:0007669"/>
    <property type="project" value="InterPro"/>
</dbReference>
<dbReference type="GO" id="GO:0003887">
    <property type="term" value="F:DNA-directed DNA polymerase activity"/>
    <property type="evidence" value="ECO:0007669"/>
    <property type="project" value="UniProtKB-UniRule"/>
</dbReference>
<dbReference type="OrthoDB" id="9803237at2"/>
<dbReference type="PANTHER" id="PTHR32294:SF4">
    <property type="entry name" value="ERROR-PRONE DNA POLYMERASE"/>
    <property type="match status" value="1"/>
</dbReference>
<comment type="subcellular location">
    <subcellularLocation>
        <location evidence="9">Cytoplasm</location>
    </subcellularLocation>
</comment>
<evidence type="ECO:0000256" key="1">
    <source>
        <dbReference type="ARBA" id="ARBA00022490"/>
    </source>
</evidence>
<evidence type="ECO:0000313" key="13">
    <source>
        <dbReference type="Proteomes" id="UP000224915"/>
    </source>
</evidence>
<dbReference type="InterPro" id="IPR011708">
    <property type="entry name" value="DNA_pol3_alpha_NTPase_dom"/>
</dbReference>
<dbReference type="InterPro" id="IPR003141">
    <property type="entry name" value="Pol/His_phosphatase_N"/>
</dbReference>
<evidence type="ECO:0000313" key="12">
    <source>
        <dbReference type="EMBL" id="PFG19792.1"/>
    </source>
</evidence>
<feature type="domain" description="Polymerase/histidinol phosphatase N-terminal" evidence="11">
    <location>
        <begin position="8"/>
        <end position="75"/>
    </location>
</feature>
<evidence type="ECO:0000256" key="10">
    <source>
        <dbReference type="SAM" id="MobiDB-lite"/>
    </source>
</evidence>
<gene>
    <name evidence="9" type="primary">dnaE2</name>
    <name evidence="12" type="ORF">ATL40_1363</name>
</gene>
<dbReference type="GO" id="GO:0006260">
    <property type="term" value="P:DNA replication"/>
    <property type="evidence" value="ECO:0007669"/>
    <property type="project" value="UniProtKB-KW"/>
</dbReference>
<reference evidence="12 13" key="1">
    <citation type="submission" date="2017-10" db="EMBL/GenBank/DDBJ databases">
        <title>Sequencing the genomes of 1000 actinobacteria strains.</title>
        <authorList>
            <person name="Klenk H.-P."/>
        </authorList>
    </citation>
    <scope>NUCLEOTIDE SEQUENCE [LARGE SCALE GENOMIC DNA]</scope>
    <source>
        <strain evidence="12 13">DSM 21801</strain>
    </source>
</reference>
<dbReference type="SUPFAM" id="SSF160975">
    <property type="entry name" value="AF1531-like"/>
    <property type="match status" value="1"/>
</dbReference>
<dbReference type="Pfam" id="PF17657">
    <property type="entry name" value="DNA_pol3_finger"/>
    <property type="match status" value="1"/>
</dbReference>
<dbReference type="CDD" id="cd04485">
    <property type="entry name" value="DnaE_OBF"/>
    <property type="match status" value="1"/>
</dbReference>
<keyword evidence="2 9" id="KW-0808">Transferase</keyword>
<organism evidence="12 13">
    <name type="scientific">Serinibacter salmoneus</name>
    <dbReference type="NCBI Taxonomy" id="556530"/>
    <lineage>
        <taxon>Bacteria</taxon>
        <taxon>Bacillati</taxon>
        <taxon>Actinomycetota</taxon>
        <taxon>Actinomycetes</taxon>
        <taxon>Micrococcales</taxon>
        <taxon>Beutenbergiaceae</taxon>
        <taxon>Serinibacter</taxon>
    </lineage>
</organism>
<dbReference type="GO" id="GO:0005737">
    <property type="term" value="C:cytoplasm"/>
    <property type="evidence" value="ECO:0007669"/>
    <property type="project" value="UniProtKB-SubCell"/>
</dbReference>
<evidence type="ECO:0000256" key="8">
    <source>
        <dbReference type="ARBA" id="ARBA00049244"/>
    </source>
</evidence>
<evidence type="ECO:0000259" key="11">
    <source>
        <dbReference type="SMART" id="SM00481"/>
    </source>
</evidence>
<comment type="similarity">
    <text evidence="9">Belongs to the DNA polymerase type-C family. DnaE2 subfamily.</text>
</comment>
<dbReference type="Pfam" id="PF14579">
    <property type="entry name" value="HHH_6"/>
    <property type="match status" value="1"/>
</dbReference>
<feature type="region of interest" description="Disordered" evidence="10">
    <location>
        <begin position="502"/>
        <end position="551"/>
    </location>
</feature>
<feature type="compositionally biased region" description="Basic and acidic residues" evidence="10">
    <location>
        <begin position="528"/>
        <end position="540"/>
    </location>
</feature>
<protein>
    <recommendedName>
        <fullName evidence="9">Error-prone DNA polymerase</fullName>
        <ecNumber evidence="9">2.7.7.7</ecNumber>
    </recommendedName>
</protein>
<keyword evidence="1 9" id="KW-0963">Cytoplasm</keyword>
<evidence type="ECO:0000256" key="4">
    <source>
        <dbReference type="ARBA" id="ARBA00022705"/>
    </source>
</evidence>
<dbReference type="RefSeq" id="WP_098468859.1">
    <property type="nucleotide sequence ID" value="NZ_PDJD01000001.1"/>
</dbReference>
<dbReference type="EC" id="2.7.7.7" evidence="9"/>
<dbReference type="Gene3D" id="3.20.20.140">
    <property type="entry name" value="Metal-dependent hydrolases"/>
    <property type="match status" value="1"/>
</dbReference>
<keyword evidence="5 9" id="KW-0227">DNA damage</keyword>
<keyword evidence="13" id="KW-1185">Reference proteome</keyword>
<dbReference type="AlphaFoldDB" id="A0A2A9D1H2"/>
<dbReference type="InterPro" id="IPR023073">
    <property type="entry name" value="DnaE2"/>
</dbReference>
<dbReference type="NCBIfam" id="TIGR00594">
    <property type="entry name" value="polc"/>
    <property type="match status" value="1"/>
</dbReference>
<evidence type="ECO:0000256" key="3">
    <source>
        <dbReference type="ARBA" id="ARBA00022695"/>
    </source>
</evidence>
<dbReference type="SUPFAM" id="SSF89550">
    <property type="entry name" value="PHP domain-like"/>
    <property type="match status" value="1"/>
</dbReference>
<evidence type="ECO:0000256" key="9">
    <source>
        <dbReference type="HAMAP-Rule" id="MF_01902"/>
    </source>
</evidence>
<comment type="function">
    <text evidence="9">DNA polymerase involved in damage-induced mutagenesis and translesion synthesis (TLS). It is not the major replicative DNA polymerase.</text>
</comment>
<evidence type="ECO:0000256" key="2">
    <source>
        <dbReference type="ARBA" id="ARBA00022679"/>
    </source>
</evidence>
<keyword evidence="7 9" id="KW-0234">DNA repair</keyword>
<sequence length="1175" mass="126362">MTDHVPYAELHAHTAFSFLDGANQPEDLVAQAVHLGLDALAITDHDGLYGAVRFAQAARTAGLPAVIGAELSTHERTPITGVPDPDATHLVALARGPEGYARLSRAIASAHLATGRKGARDYAGNLLDPLGQVDPIVPMDPAGPVGGSTGDPVEHLADLAGGTWLVLTGCRKGAVRRALENGAPDDPQRWDLAAARSELERLVSLFGRENVAVEITDLARPADAARCDALVDLAHAVGLPAVATGAVHAARPRDARLADVLAAVRARSSLEEIDGWLPPAPAHLRSGAEMLRRHRRHPEAVAAAARLGAECAFDLALVAPNLPPYPVPEGHTEASWLRALTMRGAREKYGPPEAPRHPDAYATLERELDLITRLDFPGYFLIVAEIVGFCRDRGILCQGRGSAANSAVCFALGITAVDAVQHKLLFERFLSDGRAGPPDIDLDIESQRREEAIQFVYERYGREYAAQVANVISYRPRSAVRDAARAFGYDTGQQDAWSKGLERWGSLRGPAPTRPWWQQGGESPPGSRPERGVDSHDPAPPRHTPPSAQDIGEIPEHVLDAAEQMLRLPRHLGIHSGGMVMCDKPVIEVCPVEWATMPGRTVLQWDKEDCADAGLVKFDLLGLGMLTALRLAFQEVARTEGEELTLHGLPQEDPGVYDLLCAADTVGVFQVESRAQIATLPRLRPQCFYDIVIEVALIRPGPIQGDAVHPFINRKNGREPVTYLHPLLEPALAKTLGVPLFQEQLMQIAIDAAGFSASEADQLRRAMGSKRSIERMEALRGRLLEGLARNGIHGEVAEAIYDKLKAFADFGFPESHAFSFAYLVYASAWLKVHHPEAFYAGLLGAQPMGFYSPASLVADARRHGITVRRARVDVSGVHASVEHDGAGHDGVRGLRPRPTFARETWLQDRGRAATSSGETSPEPTWAQENRALAIRLGLAPIRGIGTATAERIVAAREQRPFTDAADLARRAGLTARHLEALATAGALECFGGSRRQALWGAGTLGAESGRTFRGAGAAWVQDVLVGTTVGSQAPALPELSAAETAVADVWASGLSPDYHPVHFARPALRAQGVRPVSSLVAVAEGSRIEVGGVVTHRQRPGTAQGVTFLSLEDETGMLNVICSAGLWLRHRRTAMRSRGLVVRGIIERVDGVVNLMADSMRTLPLTVATTSRDFQ</sequence>
<dbReference type="SMART" id="SM00481">
    <property type="entry name" value="POLIIIAc"/>
    <property type="match status" value="1"/>
</dbReference>
<evidence type="ECO:0000256" key="7">
    <source>
        <dbReference type="ARBA" id="ARBA00023204"/>
    </source>
</evidence>
<evidence type="ECO:0000256" key="5">
    <source>
        <dbReference type="ARBA" id="ARBA00022763"/>
    </source>
</evidence>
<dbReference type="InterPro" id="IPR029460">
    <property type="entry name" value="DNAPol_HHH"/>
</dbReference>
<keyword evidence="3 9" id="KW-0548">Nucleotidyltransferase</keyword>